<feature type="repeat" description="TPR" evidence="1">
    <location>
        <begin position="34"/>
        <end position="67"/>
    </location>
</feature>
<dbReference type="RefSeq" id="WP_216800385.1">
    <property type="nucleotide sequence ID" value="NZ_CP076723.1"/>
</dbReference>
<dbReference type="InterPro" id="IPR002201">
    <property type="entry name" value="Glyco_trans_9"/>
</dbReference>
<sequence>MHRFDELNRALAENRVDEARELCRGLLLDEPDNVDLLTLSGALARLRGATEEALESFSRAAQLDPAQAELNNNLGVVLEDLGRYEEAAGRYRRALELKPDYPEALGNLGNALLKLERYDEAVARFCDAIALDPGYTSAYYHLGHALRAQGEWEGAARCYHKVVELQPDHLKGWVNLGGSLLALNRFDDALSVLRVALDLDPESVDAHWNLALTLLVAGDYREGWREYQWRLKDPAGNFAAEFLGRPMWDGAPLAGRTLLVRAEQGFGDAIQFFRYAQLLARRGERVVLECRRELLALFAAQGEEIALFAAGDPPPEFDTFVYLMSLPHLLGTTLQDIPPQSPPLRTDPVRGARWRDLVPPGGELKVGVVWAGSAGYKRDRYRSLPAGALAPLSSLPGVTLYNLQLGARPDDLAALRGGGKLVDLTGEIGDFADTAAFLDRLDLVVSVDTAVAHLAAAMGKPVHLLLPFSCDWRWLYGRSDSPWYESVTLHRQEAPGQWQPVAEAVARGIVSTTAAAGEDPNLLFREANRLRGAGDLRGAIERYRALLARLPDCAEIYNNLGLALQDQGLSAEAEASYRRALELKPHLADAYNNLGTLLVGRAEHDAAEPLFRRAVELNPDYLPAYVNLGACLQVLEEPAQAVELYRRAIALDPGYFEARINLGTAYQDLMQPRRAIDTYEELLRLAPEHPEAHWNLALSLLSVGEFERGWREYEWRLAGCEPELALPVWRGEELSGRTILLQCEQGLGDTLQFIRYAPLVAQRGAKVVLRCQMAGLKPLLSRVPGVAAVCAPGDELPPCDCQVQLLSLPHLFGTTLEQMPPWHPYLFPEERRATLWSLMLDEGRTLKVGLVWRGGPLPRNRACPFQEFAPLADMSGVLFYSLQLGEAPDPGILPAVDLAAQIKDFGDTAAILAGLDLLITVDTAAAHLAGGMGLPVWLLLPYSCDWRWFAEREDSPWYPTMRIFRQRHPGDWPGVMGRIRGALAERLSCQ</sequence>
<name>A0ABX8J7R2_9BACT</name>
<keyword evidence="1" id="KW-0802">TPR repeat</keyword>
<organism evidence="2 3">
    <name type="scientific">Geomonas oryzisoli</name>
    <dbReference type="NCBI Taxonomy" id="2847992"/>
    <lineage>
        <taxon>Bacteria</taxon>
        <taxon>Pseudomonadati</taxon>
        <taxon>Thermodesulfobacteriota</taxon>
        <taxon>Desulfuromonadia</taxon>
        <taxon>Geobacterales</taxon>
        <taxon>Geobacteraceae</taxon>
        <taxon>Geomonas</taxon>
    </lineage>
</organism>
<feature type="repeat" description="TPR" evidence="1">
    <location>
        <begin position="102"/>
        <end position="135"/>
    </location>
</feature>
<dbReference type="PROSITE" id="PS50005">
    <property type="entry name" value="TPR"/>
    <property type="match status" value="9"/>
</dbReference>
<dbReference type="Pfam" id="PF14559">
    <property type="entry name" value="TPR_19"/>
    <property type="match status" value="1"/>
</dbReference>
<keyword evidence="3" id="KW-1185">Reference proteome</keyword>
<proteinExistence type="predicted"/>
<feature type="repeat" description="TPR" evidence="1">
    <location>
        <begin position="170"/>
        <end position="203"/>
    </location>
</feature>
<evidence type="ECO:0000256" key="1">
    <source>
        <dbReference type="PROSITE-ProRule" id="PRU00339"/>
    </source>
</evidence>
<accession>A0ABX8J7R2</accession>
<dbReference type="PANTHER" id="PTHR44809">
    <property type="match status" value="1"/>
</dbReference>
<gene>
    <name evidence="2" type="ORF">KP004_00100</name>
</gene>
<dbReference type="InterPro" id="IPR052943">
    <property type="entry name" value="TMTC_O-mannosyl-trnsfr"/>
</dbReference>
<dbReference type="InterPro" id="IPR019734">
    <property type="entry name" value="TPR_rpt"/>
</dbReference>
<dbReference type="EMBL" id="CP076723">
    <property type="protein sequence ID" value="QWV93629.1"/>
    <property type="molecule type" value="Genomic_DNA"/>
</dbReference>
<dbReference type="PROSITE" id="PS50293">
    <property type="entry name" value="TPR_REGION"/>
    <property type="match status" value="5"/>
</dbReference>
<dbReference type="Pfam" id="PF01075">
    <property type="entry name" value="Glyco_transf_9"/>
    <property type="match status" value="1"/>
</dbReference>
<feature type="repeat" description="TPR" evidence="1">
    <location>
        <begin position="68"/>
        <end position="101"/>
    </location>
</feature>
<feature type="repeat" description="TPR" evidence="1">
    <location>
        <begin position="622"/>
        <end position="655"/>
    </location>
</feature>
<feature type="repeat" description="TPR" evidence="1">
    <location>
        <begin position="656"/>
        <end position="689"/>
    </location>
</feature>
<reference evidence="2 3" key="1">
    <citation type="submission" date="2021-06" db="EMBL/GenBank/DDBJ databases">
        <title>Gemonas diversity in paddy soil.</title>
        <authorList>
            <person name="Liu G."/>
        </authorList>
    </citation>
    <scope>NUCLEOTIDE SEQUENCE [LARGE SCALE GENOMIC DNA]</scope>
    <source>
        <strain evidence="2 3">RG10</strain>
    </source>
</reference>
<feature type="repeat" description="TPR" evidence="1">
    <location>
        <begin position="136"/>
        <end position="169"/>
    </location>
</feature>
<dbReference type="Pfam" id="PF13432">
    <property type="entry name" value="TPR_16"/>
    <property type="match status" value="3"/>
</dbReference>
<dbReference type="SMART" id="SM00028">
    <property type="entry name" value="TPR"/>
    <property type="match status" value="10"/>
</dbReference>
<dbReference type="Pfam" id="PF13424">
    <property type="entry name" value="TPR_12"/>
    <property type="match status" value="1"/>
</dbReference>
<feature type="repeat" description="TPR" evidence="1">
    <location>
        <begin position="554"/>
        <end position="587"/>
    </location>
</feature>
<protein>
    <submittedName>
        <fullName evidence="2">Tetratricopeptide repeat protein</fullName>
    </submittedName>
</protein>
<evidence type="ECO:0000313" key="3">
    <source>
        <dbReference type="Proteomes" id="UP000683557"/>
    </source>
</evidence>
<evidence type="ECO:0000313" key="2">
    <source>
        <dbReference type="EMBL" id="QWV93629.1"/>
    </source>
</evidence>
<feature type="repeat" description="TPR" evidence="1">
    <location>
        <begin position="588"/>
        <end position="621"/>
    </location>
</feature>
<dbReference type="PANTHER" id="PTHR44809:SF1">
    <property type="entry name" value="PROTEIN O-MANNOSYL-TRANSFERASE TMTC1"/>
    <property type="match status" value="1"/>
</dbReference>
<dbReference type="Proteomes" id="UP000683557">
    <property type="component" value="Chromosome"/>
</dbReference>